<dbReference type="AlphaFoldDB" id="A0A846MDD7"/>
<evidence type="ECO:0000313" key="2">
    <source>
        <dbReference type="Proteomes" id="UP000576821"/>
    </source>
</evidence>
<dbReference type="Gene3D" id="3.40.1080.10">
    <property type="entry name" value="Glutaconate Coenzyme A-transferase"/>
    <property type="match status" value="1"/>
</dbReference>
<dbReference type="InterPro" id="IPR037171">
    <property type="entry name" value="NagB/RpiA_transferase-like"/>
</dbReference>
<dbReference type="GO" id="GO:0018730">
    <property type="term" value="F:glutaconate CoA-transferase activity"/>
    <property type="evidence" value="ECO:0007669"/>
    <property type="project" value="UniProtKB-EC"/>
</dbReference>
<proteinExistence type="predicted"/>
<gene>
    <name evidence="1" type="ORF">FHS54_003174</name>
</gene>
<evidence type="ECO:0000313" key="1">
    <source>
        <dbReference type="EMBL" id="NIJ18174.1"/>
    </source>
</evidence>
<name>A0A846MDD7_9SPHN</name>
<comment type="caution">
    <text evidence="1">The sequence shown here is derived from an EMBL/GenBank/DDBJ whole genome shotgun (WGS) entry which is preliminary data.</text>
</comment>
<reference evidence="1 2" key="1">
    <citation type="submission" date="2020-03" db="EMBL/GenBank/DDBJ databases">
        <title>Genomic Encyclopedia of Type Strains, Phase IV (KMG-IV): sequencing the most valuable type-strain genomes for metagenomic binning, comparative biology and taxonomic classification.</title>
        <authorList>
            <person name="Goeker M."/>
        </authorList>
    </citation>
    <scope>NUCLEOTIDE SEQUENCE [LARGE SCALE GENOMIC DNA]</scope>
    <source>
        <strain evidence="1 2">DSM 21299</strain>
    </source>
</reference>
<dbReference type="SUPFAM" id="SSF100950">
    <property type="entry name" value="NagB/RpiA/CoA transferase-like"/>
    <property type="match status" value="1"/>
</dbReference>
<keyword evidence="1" id="KW-0808">Transferase</keyword>
<accession>A0A846MDD7</accession>
<dbReference type="RefSeq" id="WP_167305045.1">
    <property type="nucleotide sequence ID" value="NZ_JAASQR010000004.1"/>
</dbReference>
<protein>
    <submittedName>
        <fullName evidence="1">Glutaconate CoA-transferase subunit B</fullName>
        <ecNumber evidence="1">2.8.3.12</ecNumber>
    </submittedName>
</protein>
<keyword evidence="2" id="KW-1185">Reference proteome</keyword>
<dbReference type="PANTHER" id="PTHR43293:SF3">
    <property type="entry name" value="CHOLESTEROL RING-CLEAVING HYDROLASE IPDB SUBUNIT"/>
    <property type="match status" value="1"/>
</dbReference>
<dbReference type="EC" id="2.8.3.12" evidence="1"/>
<sequence length="271" mass="29407">MTQNSYSLAELVIAACAEVWRDDGEVMATGIGPLPRIGAGLAKLSFAPAIQTTDGEVYYTSEPVGPGKRAAEPEFEGIANYDRVFSALWSGRRHALVGPVQIDRFGQANISVIGDHKKPKAAMLGARGFPGNSISHPNSFFFQNHNKRAFVEGEVDFVCMAGYNPARYRNGAAPKGLDLRRIITNLCVMDFGGPDHQIRVISLHPGVTFEEVQDNTGFPLVRPDGDIPVTPAPTPEQLELIAKIDPNNVRATVFKDNPVGDRRPAGDKREA</sequence>
<organism evidence="1 2">
    <name type="scientific">Sphingobium vermicomposti</name>
    <dbReference type="NCBI Taxonomy" id="529005"/>
    <lineage>
        <taxon>Bacteria</taxon>
        <taxon>Pseudomonadati</taxon>
        <taxon>Pseudomonadota</taxon>
        <taxon>Alphaproteobacteria</taxon>
        <taxon>Sphingomonadales</taxon>
        <taxon>Sphingomonadaceae</taxon>
        <taxon>Sphingobium</taxon>
    </lineage>
</organism>
<dbReference type="Proteomes" id="UP000576821">
    <property type="component" value="Unassembled WGS sequence"/>
</dbReference>
<dbReference type="EMBL" id="JAASQR010000004">
    <property type="protein sequence ID" value="NIJ18174.1"/>
    <property type="molecule type" value="Genomic_DNA"/>
</dbReference>
<dbReference type="PANTHER" id="PTHR43293">
    <property type="entry name" value="ACETATE COA-TRANSFERASE YDIF"/>
    <property type="match status" value="1"/>
</dbReference>